<accession>A0A815NIG5</accession>
<dbReference type="EMBL" id="CAJNOT010004477">
    <property type="protein sequence ID" value="CAF1433609.1"/>
    <property type="molecule type" value="Genomic_DNA"/>
</dbReference>
<sequence>MDSDLTVVEENINIKYFYDKVDEYINSLDQKCRWKAVITQELYNKIQQCLLLPKGTSSNLFSTNFTYWVKHKFVLIKIAAIDVVACIKTKKAVCIYENFYNVINEAHTNIPHGGREKTMYELNCQYSYIPRPAIEIFLKQCVPCQTRKPVKHHVITKPIIA</sequence>
<gene>
    <name evidence="1" type="ORF">ZHD862_LOCUS34490</name>
</gene>
<dbReference type="AlphaFoldDB" id="A0A815NIG5"/>
<evidence type="ECO:0008006" key="3">
    <source>
        <dbReference type="Google" id="ProtNLM"/>
    </source>
</evidence>
<protein>
    <recommendedName>
        <fullName evidence="3">Integrase zinc-binding domain-containing protein</fullName>
    </recommendedName>
</protein>
<comment type="caution">
    <text evidence="1">The sequence shown here is derived from an EMBL/GenBank/DDBJ whole genome shotgun (WGS) entry which is preliminary data.</text>
</comment>
<dbReference type="Proteomes" id="UP000663864">
    <property type="component" value="Unassembled WGS sequence"/>
</dbReference>
<evidence type="ECO:0000313" key="1">
    <source>
        <dbReference type="EMBL" id="CAF1433609.1"/>
    </source>
</evidence>
<name>A0A815NIG5_9BILA</name>
<reference evidence="1" key="1">
    <citation type="submission" date="2021-02" db="EMBL/GenBank/DDBJ databases">
        <authorList>
            <person name="Nowell W R."/>
        </authorList>
    </citation>
    <scope>NUCLEOTIDE SEQUENCE</scope>
</reference>
<evidence type="ECO:0000313" key="2">
    <source>
        <dbReference type="Proteomes" id="UP000663864"/>
    </source>
</evidence>
<proteinExistence type="predicted"/>
<organism evidence="1 2">
    <name type="scientific">Rotaria sordida</name>
    <dbReference type="NCBI Taxonomy" id="392033"/>
    <lineage>
        <taxon>Eukaryota</taxon>
        <taxon>Metazoa</taxon>
        <taxon>Spiralia</taxon>
        <taxon>Gnathifera</taxon>
        <taxon>Rotifera</taxon>
        <taxon>Eurotatoria</taxon>
        <taxon>Bdelloidea</taxon>
        <taxon>Philodinida</taxon>
        <taxon>Philodinidae</taxon>
        <taxon>Rotaria</taxon>
    </lineage>
</organism>